<dbReference type="OrthoDB" id="2424037at2759"/>
<comment type="caution">
    <text evidence="1">The sequence shown here is derived from an EMBL/GenBank/DDBJ whole genome shotgun (WGS) entry which is preliminary data.</text>
</comment>
<reference evidence="1" key="1">
    <citation type="submission" date="2021-06" db="EMBL/GenBank/DDBJ databases">
        <authorList>
            <person name="Kallberg Y."/>
            <person name="Tangrot J."/>
            <person name="Rosling A."/>
        </authorList>
    </citation>
    <scope>NUCLEOTIDE SEQUENCE</scope>
    <source>
        <strain evidence="1">FL966</strain>
    </source>
</reference>
<dbReference type="EMBL" id="CAJVQA010002249">
    <property type="protein sequence ID" value="CAG8541659.1"/>
    <property type="molecule type" value="Genomic_DNA"/>
</dbReference>
<proteinExistence type="predicted"/>
<name>A0A9N9AU33_9GLOM</name>
<keyword evidence="2" id="KW-1185">Reference proteome</keyword>
<gene>
    <name evidence="1" type="ORF">CPELLU_LOCUS4328</name>
</gene>
<dbReference type="Proteomes" id="UP000789759">
    <property type="component" value="Unassembled WGS sequence"/>
</dbReference>
<organism evidence="1 2">
    <name type="scientific">Cetraspora pellucida</name>
    <dbReference type="NCBI Taxonomy" id="1433469"/>
    <lineage>
        <taxon>Eukaryota</taxon>
        <taxon>Fungi</taxon>
        <taxon>Fungi incertae sedis</taxon>
        <taxon>Mucoromycota</taxon>
        <taxon>Glomeromycotina</taxon>
        <taxon>Glomeromycetes</taxon>
        <taxon>Diversisporales</taxon>
        <taxon>Gigasporaceae</taxon>
        <taxon>Cetraspora</taxon>
    </lineage>
</organism>
<dbReference type="AlphaFoldDB" id="A0A9N9AU33"/>
<accession>A0A9N9AU33</accession>
<evidence type="ECO:0000313" key="2">
    <source>
        <dbReference type="Proteomes" id="UP000789759"/>
    </source>
</evidence>
<protein>
    <submittedName>
        <fullName evidence="1">20510_t:CDS:1</fullName>
    </submittedName>
</protein>
<evidence type="ECO:0000313" key="1">
    <source>
        <dbReference type="EMBL" id="CAG8541659.1"/>
    </source>
</evidence>
<sequence>MVYFATSTFKNYLFKITEPFKTTQLIDEKLIELDYVDACGKQKSANHIDDILKLTAKGQEYVEQIRTRLKKDKLCWSWILYYAGDGKTCQHQCGSIGECVLNCPNYNLANNLKNRNDMHHCSVQVHSFSWLSYLNSSHQLRIKIEGTHYPSNMLITKTPQVTRLNLMHQVRDQITISHRADHQSAKTIKGKLLYSLNGANEEELSKALLNTREICDSKKLKRFIICEDRRLKDNAGLWTILHYLIEEILKPKGYILYYQQPDLSKPEVVENNARHGTPLTFDIYTIALGFKIVGWCHTEEKAFEMTNYYKNFFIALPLTQEQKTLLTKDLDNNWMCDEWRLQFIDAGHLPINNQKKLMTTNNFTERMNCMIESQSSGKQTVVTFIERLYRVKLISKNLNKQGTGQITYEAGLVTLFNAQLIEQQNELSKIIFDMNRRLNQGRLYFLLGLVEQSDDPNYYYIKKCHELEIIDLYCNEELIELEKENITYLQPMIEQLTNNFSIAPQLNKKQSINNGSSPKLLAKPHKPSCILRSIQLQDMDYESLSSSVQKRTTSIRKTKQKIKCQHNEMSYPSFETTSTSTSQTINEHLVIVTPEPQNVTLQQSSNMHPIVTSQLQPMILETYQSISTTNPQLIGDPETLTYKLDLACQYVLNVIKC</sequence>